<feature type="domain" description="FMN hydroxy acid dehydrogenase" evidence="9">
    <location>
        <begin position="35"/>
        <end position="419"/>
    </location>
</feature>
<feature type="binding site" evidence="7">
    <location>
        <position position="143"/>
    </location>
    <ligand>
        <name>FMN</name>
        <dbReference type="ChEBI" id="CHEBI:58210"/>
    </ligand>
</feature>
<feature type="binding site" evidence="7">
    <location>
        <begin position="368"/>
        <end position="369"/>
    </location>
    <ligand>
        <name>FMN</name>
        <dbReference type="ChEBI" id="CHEBI:58210"/>
    </ligand>
</feature>
<comment type="caution">
    <text evidence="10">The sequence shown here is derived from an EMBL/GenBank/DDBJ whole genome shotgun (WGS) entry which is preliminary data.</text>
</comment>
<feature type="active site" description="Proton acceptor" evidence="6">
    <location>
        <position position="314"/>
    </location>
</feature>
<feature type="binding site" evidence="7">
    <location>
        <position position="191"/>
    </location>
    <ligand>
        <name>FMN</name>
        <dbReference type="ChEBI" id="CHEBI:58210"/>
    </ligand>
</feature>
<evidence type="ECO:0000259" key="9">
    <source>
        <dbReference type="PROSITE" id="PS51349"/>
    </source>
</evidence>
<dbReference type="GO" id="GO:0010181">
    <property type="term" value="F:FMN binding"/>
    <property type="evidence" value="ECO:0007669"/>
    <property type="project" value="InterPro"/>
</dbReference>
<dbReference type="CDD" id="cd02809">
    <property type="entry name" value="alpha_hydroxyacid_oxid_FMN"/>
    <property type="match status" value="1"/>
</dbReference>
<dbReference type="InterPro" id="IPR013785">
    <property type="entry name" value="Aldolase_TIM"/>
</dbReference>
<evidence type="ECO:0000256" key="8">
    <source>
        <dbReference type="SAM" id="MobiDB-lite"/>
    </source>
</evidence>
<dbReference type="RefSeq" id="WP_114184748.1">
    <property type="nucleotide sequence ID" value="NZ_BJYU01000022.1"/>
</dbReference>
<name>A0A512BR11_9HYPH</name>
<reference evidence="10 11" key="1">
    <citation type="submission" date="2019-07" db="EMBL/GenBank/DDBJ databases">
        <title>Whole genome shotgun sequence of Microvirga aerophila NBRC 106136.</title>
        <authorList>
            <person name="Hosoyama A."/>
            <person name="Uohara A."/>
            <person name="Ohji S."/>
            <person name="Ichikawa N."/>
        </authorList>
    </citation>
    <scope>NUCLEOTIDE SEQUENCE [LARGE SCALE GENOMIC DNA]</scope>
    <source>
        <strain evidence="10 11">NBRC 106136</strain>
    </source>
</reference>
<feature type="binding site" evidence="7">
    <location>
        <position position="290"/>
    </location>
    <ligand>
        <name>FMN</name>
        <dbReference type="ChEBI" id="CHEBI:58210"/>
    </ligand>
</feature>
<feature type="binding site" evidence="7">
    <location>
        <position position="317"/>
    </location>
    <ligand>
        <name>glyoxylate</name>
        <dbReference type="ChEBI" id="CHEBI:36655"/>
    </ligand>
</feature>
<evidence type="ECO:0000256" key="4">
    <source>
        <dbReference type="ARBA" id="ARBA00023002"/>
    </source>
</evidence>
<feature type="binding site" evidence="7">
    <location>
        <begin position="114"/>
        <end position="116"/>
    </location>
    <ligand>
        <name>FMN</name>
        <dbReference type="ChEBI" id="CHEBI:58210"/>
    </ligand>
</feature>
<dbReference type="PANTHER" id="PTHR10578:SF107">
    <property type="entry name" value="2-HYDROXYACID OXIDASE 1"/>
    <property type="match status" value="1"/>
</dbReference>
<feature type="binding site" evidence="7">
    <location>
        <begin position="345"/>
        <end position="349"/>
    </location>
    <ligand>
        <name>FMN</name>
        <dbReference type="ChEBI" id="CHEBI:58210"/>
    </ligand>
</feature>
<feature type="binding site" evidence="7">
    <location>
        <position position="163"/>
    </location>
    <ligand>
        <name>FMN</name>
        <dbReference type="ChEBI" id="CHEBI:58210"/>
    </ligand>
</feature>
<dbReference type="OrthoDB" id="9770452at2"/>
<dbReference type="PROSITE" id="PS00557">
    <property type="entry name" value="FMN_HYDROXY_ACID_DH_1"/>
    <property type="match status" value="1"/>
</dbReference>
<keyword evidence="4" id="KW-0560">Oxidoreductase</keyword>
<dbReference type="AlphaFoldDB" id="A0A512BR11"/>
<evidence type="ECO:0000313" key="10">
    <source>
        <dbReference type="EMBL" id="GEO14390.1"/>
    </source>
</evidence>
<proteinExistence type="inferred from homology"/>
<dbReference type="GO" id="GO:0009060">
    <property type="term" value="P:aerobic respiration"/>
    <property type="evidence" value="ECO:0007669"/>
    <property type="project" value="TreeGrafter"/>
</dbReference>
<feature type="binding site" evidence="7">
    <location>
        <position position="200"/>
    </location>
    <ligand>
        <name>glyoxylate</name>
        <dbReference type="ChEBI" id="CHEBI:36655"/>
    </ligand>
</feature>
<dbReference type="InterPro" id="IPR000262">
    <property type="entry name" value="FMN-dep_DH"/>
</dbReference>
<dbReference type="InterPro" id="IPR008259">
    <property type="entry name" value="FMN_hydac_DH_AS"/>
</dbReference>
<evidence type="ECO:0000256" key="6">
    <source>
        <dbReference type="PIRSR" id="PIRSR000138-1"/>
    </source>
</evidence>
<evidence type="ECO:0000256" key="1">
    <source>
        <dbReference type="ARBA" id="ARBA00001917"/>
    </source>
</evidence>
<keyword evidence="2 7" id="KW-0285">Flavoprotein</keyword>
<accession>A0A512BR11</accession>
<dbReference type="Gene3D" id="3.20.20.70">
    <property type="entry name" value="Aldolase class I"/>
    <property type="match status" value="1"/>
</dbReference>
<dbReference type="GO" id="GO:0004459">
    <property type="term" value="F:L-lactate dehydrogenase (NAD+) activity"/>
    <property type="evidence" value="ECO:0007669"/>
    <property type="project" value="TreeGrafter"/>
</dbReference>
<feature type="region of interest" description="Disordered" evidence="8">
    <location>
        <begin position="1"/>
        <end position="28"/>
    </location>
</feature>
<dbReference type="SUPFAM" id="SSF51395">
    <property type="entry name" value="FMN-linked oxidoreductases"/>
    <property type="match status" value="1"/>
</dbReference>
<gene>
    <name evidence="10" type="ORF">MAE02_20860</name>
</gene>
<keyword evidence="11" id="KW-1185">Reference proteome</keyword>
<dbReference type="Proteomes" id="UP000321085">
    <property type="component" value="Unassembled WGS sequence"/>
</dbReference>
<evidence type="ECO:0000256" key="5">
    <source>
        <dbReference type="ARBA" id="ARBA00024042"/>
    </source>
</evidence>
<dbReference type="PANTHER" id="PTHR10578">
    <property type="entry name" value="S -2-HYDROXY-ACID OXIDASE-RELATED"/>
    <property type="match status" value="1"/>
</dbReference>
<feature type="binding site" evidence="7">
    <location>
        <position position="312"/>
    </location>
    <ligand>
        <name>FMN</name>
        <dbReference type="ChEBI" id="CHEBI:58210"/>
    </ligand>
</feature>
<protein>
    <submittedName>
        <fullName evidence="10">Alpha-hydroxy-acid oxidizing enzyme</fullName>
    </submittedName>
</protein>
<dbReference type="InterPro" id="IPR012133">
    <property type="entry name" value="Alpha-hydoxy_acid_DH_FMN"/>
</dbReference>
<dbReference type="PROSITE" id="PS51349">
    <property type="entry name" value="FMN_HYDROXY_ACID_DH_2"/>
    <property type="match status" value="1"/>
</dbReference>
<keyword evidence="3 7" id="KW-0288">FMN</keyword>
<feature type="binding site" evidence="7">
    <location>
        <position position="314"/>
    </location>
    <ligand>
        <name>glyoxylate</name>
        <dbReference type="ChEBI" id="CHEBI:36655"/>
    </ligand>
</feature>
<evidence type="ECO:0000256" key="3">
    <source>
        <dbReference type="ARBA" id="ARBA00022643"/>
    </source>
</evidence>
<sequence>MGNSDTPHGMERSSTDLESTPVKGIVRPPPAALPRRLRRILALDDFETAARRHLPRPIFGYVSGAAETNASLRDNRSAFEEFGFVPRVLVDVSKRTQKVELLGRTYAAPFGIAPMGISALSAYRGDLVLARAAGQANIPMVMSGSSLIRLEDVAGANPEAWFQAYLPGEPDRILGLLERVERAGFGTLVLTVDTAVLANRENNVRSGFSTPLRPGPRLAWDGIIRPNWTLNTFLRTLLMHGMPHFENSYATRGAPILARSVMRDFGAKDHLNWRHLELIRERWKGRLVVKGIMAKEDACIARDSGVDGIVVSNHGGRQLDGAVSPLRVLRGIAEALAGTIPIMMDGGVRRGSDVLKAIALGAAFVFVGRPFVYAAAIAGEAGVSHAVRILSTEIDRNMGLLGINSLREMSPDRLHRLSHVDTCQN</sequence>
<dbReference type="FunFam" id="3.20.20.70:FF:000029">
    <property type="entry name" value="L-lactate dehydrogenase"/>
    <property type="match status" value="1"/>
</dbReference>
<organism evidence="10 11">
    <name type="scientific">Microvirga aerophila</name>
    <dbReference type="NCBI Taxonomy" id="670291"/>
    <lineage>
        <taxon>Bacteria</taxon>
        <taxon>Pseudomonadati</taxon>
        <taxon>Pseudomonadota</taxon>
        <taxon>Alphaproteobacteria</taxon>
        <taxon>Hyphomicrobiales</taxon>
        <taxon>Methylobacteriaceae</taxon>
        <taxon>Microvirga</taxon>
    </lineage>
</organism>
<dbReference type="PIRSF" id="PIRSF000138">
    <property type="entry name" value="Al-hdrx_acd_dh"/>
    <property type="match status" value="1"/>
</dbReference>
<dbReference type="InterPro" id="IPR037396">
    <property type="entry name" value="FMN_HAD"/>
</dbReference>
<dbReference type="EMBL" id="BJYU01000022">
    <property type="protein sequence ID" value="GEO14390.1"/>
    <property type="molecule type" value="Genomic_DNA"/>
</dbReference>
<feature type="binding site" evidence="7">
    <location>
        <position position="165"/>
    </location>
    <ligand>
        <name>glyoxylate</name>
        <dbReference type="ChEBI" id="CHEBI:36655"/>
    </ligand>
</feature>
<dbReference type="Pfam" id="PF01070">
    <property type="entry name" value="FMN_dh"/>
    <property type="match status" value="1"/>
</dbReference>
<dbReference type="GO" id="GO:0005886">
    <property type="term" value="C:plasma membrane"/>
    <property type="evidence" value="ECO:0007669"/>
    <property type="project" value="TreeGrafter"/>
</dbReference>
<comment type="cofactor">
    <cofactor evidence="1">
        <name>FMN</name>
        <dbReference type="ChEBI" id="CHEBI:58210"/>
    </cofactor>
</comment>
<evidence type="ECO:0000256" key="2">
    <source>
        <dbReference type="ARBA" id="ARBA00022630"/>
    </source>
</evidence>
<feature type="binding site" evidence="7">
    <location>
        <position position="61"/>
    </location>
    <ligand>
        <name>glyoxylate</name>
        <dbReference type="ChEBI" id="CHEBI:36655"/>
    </ligand>
</feature>
<evidence type="ECO:0000256" key="7">
    <source>
        <dbReference type="PIRSR" id="PIRSR000138-2"/>
    </source>
</evidence>
<comment type="similarity">
    <text evidence="5">Belongs to the FMN-dependent alpha-hydroxy acid dehydrogenase family.</text>
</comment>
<evidence type="ECO:0000313" key="11">
    <source>
        <dbReference type="Proteomes" id="UP000321085"/>
    </source>
</evidence>